<keyword evidence="5" id="KW-1185">Reference proteome</keyword>
<evidence type="ECO:0000313" key="5">
    <source>
        <dbReference type="Proteomes" id="UP000199318"/>
    </source>
</evidence>
<dbReference type="EMBL" id="FOGV01000002">
    <property type="protein sequence ID" value="SER51922.1"/>
    <property type="molecule type" value="Genomic_DNA"/>
</dbReference>
<evidence type="ECO:0000256" key="1">
    <source>
        <dbReference type="ARBA" id="ARBA00022598"/>
    </source>
</evidence>
<accession>A0A1H9PUS7</accession>
<dbReference type="Gene3D" id="3.90.190.20">
    <property type="entry name" value="Mur ligase, C-terminal domain"/>
    <property type="match status" value="1"/>
</dbReference>
<evidence type="ECO:0000313" key="4">
    <source>
        <dbReference type="EMBL" id="SER51922.1"/>
    </source>
</evidence>
<dbReference type="InterPro" id="IPR036615">
    <property type="entry name" value="Mur_ligase_C_dom_sf"/>
</dbReference>
<dbReference type="InterPro" id="IPR035911">
    <property type="entry name" value="MurE/MurF_N"/>
</dbReference>
<dbReference type="SUPFAM" id="SSF53623">
    <property type="entry name" value="MurD-like peptide ligases, catalytic domain"/>
    <property type="match status" value="1"/>
</dbReference>
<dbReference type="SUPFAM" id="SSF63418">
    <property type="entry name" value="MurE/MurF N-terminal domain"/>
    <property type="match status" value="1"/>
</dbReference>
<dbReference type="Gene3D" id="3.40.1390.10">
    <property type="entry name" value="MurE/MurF, N-terminal domain"/>
    <property type="match status" value="1"/>
</dbReference>
<dbReference type="PANTHER" id="PTHR43024:SF1">
    <property type="entry name" value="UDP-N-ACETYLMURAMOYL-TRIPEPTIDE--D-ALANYL-D-ALANINE LIGASE"/>
    <property type="match status" value="1"/>
</dbReference>
<dbReference type="STRING" id="1464123.SAMN05444126_10239"/>
<dbReference type="PANTHER" id="PTHR43024">
    <property type="entry name" value="UDP-N-ACETYLMURAMOYL-TRIPEPTIDE--D-ALANYL-D-ALANINE LIGASE"/>
    <property type="match status" value="1"/>
</dbReference>
<comment type="caution">
    <text evidence="4">The sequence shown here is derived from an EMBL/GenBank/DDBJ whole genome shotgun (WGS) entry which is preliminary data.</text>
</comment>
<dbReference type="OrthoDB" id="9801978at2"/>
<proteinExistence type="predicted"/>
<dbReference type="InterPro" id="IPR051046">
    <property type="entry name" value="MurCDEF_CellWall_CoF430Synth"/>
</dbReference>
<name>A0A1H9PUS7_9BACI</name>
<protein>
    <submittedName>
        <fullName evidence="4">UDP-N-acetylmuramoyl-tripeptide--D-alanyl-D-alanine ligase</fullName>
    </submittedName>
</protein>
<keyword evidence="2" id="KW-0547">Nucleotide-binding</keyword>
<sequence length="453" mass="49863">MTKAHLDRRLIQKAAKEIQGDVPLTFVASGLKTDPHKISPGEIFAPVVTKDYDGHAFIEAAIENGASASFWNEQIPLPNTLESGFPLFITDDIAASVKQMAEDYLFDLDPVKAAVTGDYTRDVTKTMLKYAVEPMYTIHESEDMDGNEFTYAEAVLSMLPGTDILLFNIPAKSSEAVRKAGKLSDPSLAIVSIFRVDEGQEEAENALLIEEGMKASGTTIIDGDAARLVKDAKTDLITYGFNEEDLFRITNVREEEQAAVFEILGVRMLDYKLPLLLSQHVKFASAVVGAGLHLGVGAERIQAGLEKITAAELDFESFASVHGSVLLFDGEQGSESGLAYSLGMLRHMHRFERRALIVDEGFQSNPLNSKFIHEVVADEIRFPITDVITVGEKAFWIRDALNKSGCERAGGHYATHHEAMNELESLLRSNALILYRGANKALLKQIIKELNSR</sequence>
<dbReference type="InterPro" id="IPR036565">
    <property type="entry name" value="Mur-like_cat_sf"/>
</dbReference>
<keyword evidence="1 4" id="KW-0436">Ligase</keyword>
<dbReference type="Proteomes" id="UP000199318">
    <property type="component" value="Unassembled WGS sequence"/>
</dbReference>
<dbReference type="GO" id="GO:0016881">
    <property type="term" value="F:acid-amino acid ligase activity"/>
    <property type="evidence" value="ECO:0007669"/>
    <property type="project" value="InterPro"/>
</dbReference>
<gene>
    <name evidence="4" type="ORF">SAMN05444126_10239</name>
</gene>
<reference evidence="5" key="1">
    <citation type="submission" date="2016-10" db="EMBL/GenBank/DDBJ databases">
        <authorList>
            <person name="de Groot N.N."/>
        </authorList>
    </citation>
    <scope>NUCLEOTIDE SEQUENCE [LARGE SCALE GENOMIC DNA]</scope>
    <source>
        <strain evidence="5">10nlg</strain>
    </source>
</reference>
<keyword evidence="3" id="KW-0067">ATP-binding</keyword>
<dbReference type="GO" id="GO:0005524">
    <property type="term" value="F:ATP binding"/>
    <property type="evidence" value="ECO:0007669"/>
    <property type="project" value="UniProtKB-KW"/>
</dbReference>
<dbReference type="AlphaFoldDB" id="A0A1H9PUS7"/>
<evidence type="ECO:0000256" key="2">
    <source>
        <dbReference type="ARBA" id="ARBA00022741"/>
    </source>
</evidence>
<dbReference type="Gene3D" id="3.40.1190.10">
    <property type="entry name" value="Mur-like, catalytic domain"/>
    <property type="match status" value="1"/>
</dbReference>
<evidence type="ECO:0000256" key="3">
    <source>
        <dbReference type="ARBA" id="ARBA00022840"/>
    </source>
</evidence>
<dbReference type="RefSeq" id="WP_093071717.1">
    <property type="nucleotide sequence ID" value="NZ_FOGV01000002.1"/>
</dbReference>
<organism evidence="4 5">
    <name type="scientific">Salisediminibacterium halotolerans</name>
    <dbReference type="NCBI Taxonomy" id="517425"/>
    <lineage>
        <taxon>Bacteria</taxon>
        <taxon>Bacillati</taxon>
        <taxon>Bacillota</taxon>
        <taxon>Bacilli</taxon>
        <taxon>Bacillales</taxon>
        <taxon>Bacillaceae</taxon>
        <taxon>Salisediminibacterium</taxon>
    </lineage>
</organism>